<feature type="active site" evidence="10">
    <location>
        <position position="263"/>
    </location>
</feature>
<keyword evidence="14" id="KW-1185">Reference proteome</keyword>
<sequence>LNIPSILQDTVKKVKKNFAKLSDVAKNKLLKICEKKNCKEEPAEVKSRRNDILKAEYEFQKKFNPSLTLGEVESKFNAMHRAKKKFLEVAGLGSSVTPHDDGTFGHDNLLTETQSNSLISDLTELVNEVEETLEEVTGTATGTLGQVTSGLTGLLGKKKRNSLFFEENYAARWDPNVPIPYTFDANVALNEQGMVHNALQQISSVSCLRFQYVPQQPNTNHLYYTKFSTAGFCGLSYIGKVSPANPIYLSFTCPDFTGVVMHETFHALGVNHHHIRGDRDNFLTINWDNINPQQYDYFAVSDSKQFTSYGVIYDYGSIMHYNSFVAGVNPSVQTMIPKFDPASNTPLMGQRKGLRQGDIVLINKMYCKPPACSDANIYCGSWALSNYCTSNQWVGTNCPKSCGVC</sequence>
<dbReference type="SMART" id="SM00254">
    <property type="entry name" value="ShKT"/>
    <property type="match status" value="1"/>
</dbReference>
<evidence type="ECO:0000313" key="14">
    <source>
        <dbReference type="Proteomes" id="UP000887540"/>
    </source>
</evidence>
<organism evidence="14 15">
    <name type="scientific">Acrobeloides nanus</name>
    <dbReference type="NCBI Taxonomy" id="290746"/>
    <lineage>
        <taxon>Eukaryota</taxon>
        <taxon>Metazoa</taxon>
        <taxon>Ecdysozoa</taxon>
        <taxon>Nematoda</taxon>
        <taxon>Chromadorea</taxon>
        <taxon>Rhabditida</taxon>
        <taxon>Tylenchina</taxon>
        <taxon>Cephalobomorpha</taxon>
        <taxon>Cephaloboidea</taxon>
        <taxon>Cephalobidae</taxon>
        <taxon>Acrobeloides</taxon>
    </lineage>
</organism>
<evidence type="ECO:0000259" key="13">
    <source>
        <dbReference type="PROSITE" id="PS51864"/>
    </source>
</evidence>
<feature type="binding site" evidence="10">
    <location>
        <position position="262"/>
    </location>
    <ligand>
        <name>Zn(2+)</name>
        <dbReference type="ChEBI" id="CHEBI:29105"/>
        <note>catalytic</note>
    </ligand>
</feature>
<dbReference type="Proteomes" id="UP000887540">
    <property type="component" value="Unplaced"/>
</dbReference>
<comment type="function">
    <text evidence="1">Metalloprotease.</text>
</comment>
<evidence type="ECO:0000256" key="6">
    <source>
        <dbReference type="ARBA" id="ARBA00023049"/>
    </source>
</evidence>
<evidence type="ECO:0000313" key="15">
    <source>
        <dbReference type="WBParaSite" id="ACRNAN_Path_37.g137.t1"/>
    </source>
</evidence>
<dbReference type="Gene3D" id="3.40.390.10">
    <property type="entry name" value="Collagenase (Catalytic Domain)"/>
    <property type="match status" value="1"/>
</dbReference>
<keyword evidence="5 10" id="KW-0862">Zinc</keyword>
<reference evidence="15" key="1">
    <citation type="submission" date="2022-11" db="UniProtKB">
        <authorList>
            <consortium name="WormBaseParasite"/>
        </authorList>
    </citation>
    <scope>IDENTIFICATION</scope>
</reference>
<feature type="binding site" evidence="10">
    <location>
        <position position="266"/>
    </location>
    <ligand>
        <name>Zn(2+)</name>
        <dbReference type="ChEBI" id="CHEBI:29105"/>
        <note>catalytic</note>
    </ligand>
</feature>
<dbReference type="PROSITE" id="PS51864">
    <property type="entry name" value="ASTACIN"/>
    <property type="match status" value="1"/>
</dbReference>
<evidence type="ECO:0000256" key="7">
    <source>
        <dbReference type="ARBA" id="ARBA00023145"/>
    </source>
</evidence>
<keyword evidence="4 10" id="KW-0378">Hydrolase</keyword>
<evidence type="ECO:0000256" key="2">
    <source>
        <dbReference type="ARBA" id="ARBA00022670"/>
    </source>
</evidence>
<keyword evidence="7" id="KW-0865">Zymogen</keyword>
<protein>
    <recommendedName>
        <fullName evidence="11">Metalloendopeptidase</fullName>
        <ecNumber evidence="11">3.4.24.-</ecNumber>
    </recommendedName>
</protein>
<dbReference type="CDD" id="cd04280">
    <property type="entry name" value="ZnMc_astacin_like"/>
    <property type="match status" value="1"/>
</dbReference>
<keyword evidence="3 10" id="KW-0479">Metal-binding</keyword>
<evidence type="ECO:0000259" key="12">
    <source>
        <dbReference type="PROSITE" id="PS51670"/>
    </source>
</evidence>
<dbReference type="PROSITE" id="PS51670">
    <property type="entry name" value="SHKT"/>
    <property type="match status" value="1"/>
</dbReference>
<dbReference type="PRINTS" id="PR00480">
    <property type="entry name" value="ASTACIN"/>
</dbReference>
<dbReference type="WBParaSite" id="ACRNAN_Path_37.g137.t1">
    <property type="protein sequence ID" value="ACRNAN_Path_37.g137.t1"/>
    <property type="gene ID" value="ACRNAN_Path_37.g137"/>
</dbReference>
<dbReference type="InterPro" id="IPR003582">
    <property type="entry name" value="ShKT_dom"/>
</dbReference>
<dbReference type="AlphaFoldDB" id="A0A914C5S1"/>
<dbReference type="GO" id="GO:0004222">
    <property type="term" value="F:metalloendopeptidase activity"/>
    <property type="evidence" value="ECO:0007669"/>
    <property type="project" value="UniProtKB-UniRule"/>
</dbReference>
<dbReference type="SUPFAM" id="SSF55486">
    <property type="entry name" value="Metalloproteases ('zincins'), catalytic domain"/>
    <property type="match status" value="1"/>
</dbReference>
<evidence type="ECO:0000256" key="9">
    <source>
        <dbReference type="PROSITE-ProRule" id="PRU01005"/>
    </source>
</evidence>
<evidence type="ECO:0000256" key="3">
    <source>
        <dbReference type="ARBA" id="ARBA00022723"/>
    </source>
</evidence>
<name>A0A914C5S1_9BILA</name>
<dbReference type="Pfam" id="PF01400">
    <property type="entry name" value="Astacin"/>
    <property type="match status" value="1"/>
</dbReference>
<feature type="domain" description="Peptidase M12A" evidence="13">
    <location>
        <begin position="161"/>
        <end position="368"/>
    </location>
</feature>
<dbReference type="EC" id="3.4.24.-" evidence="11"/>
<dbReference type="InterPro" id="IPR024079">
    <property type="entry name" value="MetalloPept_cat_dom_sf"/>
</dbReference>
<keyword evidence="8" id="KW-1015">Disulfide bond</keyword>
<dbReference type="InterPro" id="IPR001506">
    <property type="entry name" value="Peptidase_M12A"/>
</dbReference>
<dbReference type="InterPro" id="IPR006026">
    <property type="entry name" value="Peptidase_Metallo"/>
</dbReference>
<comment type="cofactor">
    <cofactor evidence="10 11">
        <name>Zn(2+)</name>
        <dbReference type="ChEBI" id="CHEBI:29105"/>
    </cofactor>
    <text evidence="10 11">Binds 1 zinc ion per subunit.</text>
</comment>
<dbReference type="GO" id="GO:0008270">
    <property type="term" value="F:zinc ion binding"/>
    <property type="evidence" value="ECO:0007669"/>
    <property type="project" value="UniProtKB-UniRule"/>
</dbReference>
<dbReference type="InterPro" id="IPR034035">
    <property type="entry name" value="Astacin-like_dom"/>
</dbReference>
<dbReference type="PANTHER" id="PTHR10127">
    <property type="entry name" value="DISCOIDIN, CUB, EGF, LAMININ , AND ZINC METALLOPROTEASE DOMAIN CONTAINING"/>
    <property type="match status" value="1"/>
</dbReference>
<evidence type="ECO:0000256" key="4">
    <source>
        <dbReference type="ARBA" id="ARBA00022801"/>
    </source>
</evidence>
<evidence type="ECO:0000256" key="1">
    <source>
        <dbReference type="ARBA" id="ARBA00002657"/>
    </source>
</evidence>
<dbReference type="SMART" id="SM00235">
    <property type="entry name" value="ZnMc"/>
    <property type="match status" value="1"/>
</dbReference>
<comment type="caution">
    <text evidence="9">Lacks conserved residue(s) required for the propagation of feature annotation.</text>
</comment>
<accession>A0A914C5S1</accession>
<evidence type="ECO:0000256" key="11">
    <source>
        <dbReference type="RuleBase" id="RU361183"/>
    </source>
</evidence>
<dbReference type="GO" id="GO:0006508">
    <property type="term" value="P:proteolysis"/>
    <property type="evidence" value="ECO:0007669"/>
    <property type="project" value="UniProtKB-KW"/>
</dbReference>
<feature type="domain" description="ShKT" evidence="12">
    <location>
        <begin position="372"/>
        <end position="405"/>
    </location>
</feature>
<evidence type="ECO:0000256" key="8">
    <source>
        <dbReference type="ARBA" id="ARBA00023157"/>
    </source>
</evidence>
<keyword evidence="2 10" id="KW-0645">Protease</keyword>
<keyword evidence="6 10" id="KW-0482">Metalloprotease</keyword>
<feature type="binding site" evidence="10">
    <location>
        <position position="272"/>
    </location>
    <ligand>
        <name>Zn(2+)</name>
        <dbReference type="ChEBI" id="CHEBI:29105"/>
        <note>catalytic</note>
    </ligand>
</feature>
<dbReference type="Pfam" id="PF01549">
    <property type="entry name" value="ShK"/>
    <property type="match status" value="1"/>
</dbReference>
<dbReference type="PANTHER" id="PTHR10127:SF802">
    <property type="entry name" value="ZINC METALLOPROTEINASE NAS-10"/>
    <property type="match status" value="1"/>
</dbReference>
<evidence type="ECO:0000256" key="10">
    <source>
        <dbReference type="PROSITE-ProRule" id="PRU01211"/>
    </source>
</evidence>
<proteinExistence type="predicted"/>
<evidence type="ECO:0000256" key="5">
    <source>
        <dbReference type="ARBA" id="ARBA00022833"/>
    </source>
</evidence>